<keyword evidence="4" id="KW-0288">FMN</keyword>
<dbReference type="InterPro" id="IPR000415">
    <property type="entry name" value="Nitroreductase-like"/>
</dbReference>
<dbReference type="PANTHER" id="PTHR43673:SF2">
    <property type="entry name" value="NITROREDUCTASE"/>
    <property type="match status" value="1"/>
</dbReference>
<dbReference type="Gene3D" id="3.40.109.10">
    <property type="entry name" value="NADH Oxidase"/>
    <property type="match status" value="1"/>
</dbReference>
<evidence type="ECO:0000256" key="2">
    <source>
        <dbReference type="ARBA" id="ARBA00007118"/>
    </source>
</evidence>
<dbReference type="CDD" id="cd02149">
    <property type="entry name" value="NfsB-like"/>
    <property type="match status" value="1"/>
</dbReference>
<evidence type="ECO:0000313" key="9">
    <source>
        <dbReference type="Proteomes" id="UP000315017"/>
    </source>
</evidence>
<comment type="similarity">
    <text evidence="2">Belongs to the nitroreductase family.</text>
</comment>
<dbReference type="AlphaFoldDB" id="A0A517YMV5"/>
<keyword evidence="5" id="KW-0521">NADP</keyword>
<reference evidence="8 9" key="1">
    <citation type="submission" date="2019-02" db="EMBL/GenBank/DDBJ databases">
        <title>Deep-cultivation of Planctomycetes and their phenomic and genomic characterization uncovers novel biology.</title>
        <authorList>
            <person name="Wiegand S."/>
            <person name="Jogler M."/>
            <person name="Boedeker C."/>
            <person name="Pinto D."/>
            <person name="Vollmers J."/>
            <person name="Rivas-Marin E."/>
            <person name="Kohn T."/>
            <person name="Peeters S.H."/>
            <person name="Heuer A."/>
            <person name="Rast P."/>
            <person name="Oberbeckmann S."/>
            <person name="Bunk B."/>
            <person name="Jeske O."/>
            <person name="Meyerdierks A."/>
            <person name="Storesund J.E."/>
            <person name="Kallscheuer N."/>
            <person name="Luecker S."/>
            <person name="Lage O.M."/>
            <person name="Pohl T."/>
            <person name="Merkel B.J."/>
            <person name="Hornburger P."/>
            <person name="Mueller R.-W."/>
            <person name="Bruemmer F."/>
            <person name="Labrenz M."/>
            <person name="Spormann A.M."/>
            <person name="Op den Camp H."/>
            <person name="Overmann J."/>
            <person name="Amann R."/>
            <person name="Jetten M.S.M."/>
            <person name="Mascher T."/>
            <person name="Medema M.H."/>
            <person name="Devos D.P."/>
            <person name="Kaster A.-K."/>
            <person name="Ovreas L."/>
            <person name="Rohde M."/>
            <person name="Galperin M.Y."/>
            <person name="Jogler C."/>
        </authorList>
    </citation>
    <scope>NUCLEOTIDE SEQUENCE [LARGE SCALE GENOMIC DNA]</scope>
    <source>
        <strain evidence="8 9">ETA_A8</strain>
    </source>
</reference>
<proteinExistence type="inferred from homology"/>
<comment type="cofactor">
    <cofactor evidence="1">
        <name>FMN</name>
        <dbReference type="ChEBI" id="CHEBI:58210"/>
    </cofactor>
</comment>
<sequence>MQPVSREVVLEQLKWRYATKKFDPNRKISAEDWQVLAESLVLTPSSFGLQPWKFWVVTNPELKAQLLPLSWNQSQIVDGSHVVVFTARKDLHAGDIDRYLARISEVRGVPVEKLAGFRKTMIGALVPPPAGFDINHWASNQAYIALGSFMTTAAVMGIDACPMEGIQPARYDELLGIAEHGYKTVVACVAGYRHAEDKYAATPKVRFAATDVIVEL</sequence>
<dbReference type="Pfam" id="PF00881">
    <property type="entry name" value="Nitroreductase"/>
    <property type="match status" value="1"/>
</dbReference>
<dbReference type="KEGG" id="aagg:ETAA8_67140"/>
<dbReference type="GO" id="GO:0016491">
    <property type="term" value="F:oxidoreductase activity"/>
    <property type="evidence" value="ECO:0007669"/>
    <property type="project" value="UniProtKB-KW"/>
</dbReference>
<evidence type="ECO:0000256" key="3">
    <source>
        <dbReference type="ARBA" id="ARBA00022630"/>
    </source>
</evidence>
<dbReference type="InterPro" id="IPR029479">
    <property type="entry name" value="Nitroreductase"/>
</dbReference>
<name>A0A517YMV5_9BACT</name>
<evidence type="ECO:0000256" key="4">
    <source>
        <dbReference type="ARBA" id="ARBA00022643"/>
    </source>
</evidence>
<accession>A0A517YMV5</accession>
<dbReference type="SUPFAM" id="SSF55469">
    <property type="entry name" value="FMN-dependent nitroreductase-like"/>
    <property type="match status" value="1"/>
</dbReference>
<evidence type="ECO:0000313" key="8">
    <source>
        <dbReference type="EMBL" id="QDU31555.1"/>
    </source>
</evidence>
<protein>
    <submittedName>
        <fullName evidence="8">NAD(P)H nitroreductase YfkO</fullName>
        <ecNumber evidence="8">1.-.-.-</ecNumber>
    </submittedName>
</protein>
<organism evidence="8 9">
    <name type="scientific">Anatilimnocola aggregata</name>
    <dbReference type="NCBI Taxonomy" id="2528021"/>
    <lineage>
        <taxon>Bacteria</taxon>
        <taxon>Pseudomonadati</taxon>
        <taxon>Planctomycetota</taxon>
        <taxon>Planctomycetia</taxon>
        <taxon>Pirellulales</taxon>
        <taxon>Pirellulaceae</taxon>
        <taxon>Anatilimnocola</taxon>
    </lineage>
</organism>
<gene>
    <name evidence="8" type="primary">yfkO</name>
    <name evidence="8" type="ORF">ETAA8_67140</name>
</gene>
<dbReference type="RefSeq" id="WP_145098888.1">
    <property type="nucleotide sequence ID" value="NZ_CP036274.1"/>
</dbReference>
<dbReference type="OrthoDB" id="9812105at2"/>
<dbReference type="EMBL" id="CP036274">
    <property type="protein sequence ID" value="QDU31555.1"/>
    <property type="molecule type" value="Genomic_DNA"/>
</dbReference>
<evidence type="ECO:0000256" key="5">
    <source>
        <dbReference type="ARBA" id="ARBA00022857"/>
    </source>
</evidence>
<dbReference type="Proteomes" id="UP000315017">
    <property type="component" value="Chromosome"/>
</dbReference>
<evidence type="ECO:0000256" key="1">
    <source>
        <dbReference type="ARBA" id="ARBA00001917"/>
    </source>
</evidence>
<dbReference type="EC" id="1.-.-.-" evidence="8"/>
<keyword evidence="6 8" id="KW-0560">Oxidoreductase</keyword>
<dbReference type="InterPro" id="IPR033878">
    <property type="entry name" value="NfsB-like"/>
</dbReference>
<feature type="domain" description="Nitroreductase" evidence="7">
    <location>
        <begin position="13"/>
        <end position="192"/>
    </location>
</feature>
<evidence type="ECO:0000256" key="6">
    <source>
        <dbReference type="ARBA" id="ARBA00023002"/>
    </source>
</evidence>
<keyword evidence="3" id="KW-0285">Flavoprotein</keyword>
<dbReference type="PANTHER" id="PTHR43673">
    <property type="entry name" value="NAD(P)H NITROREDUCTASE YDGI-RELATED"/>
    <property type="match status" value="1"/>
</dbReference>
<evidence type="ECO:0000259" key="7">
    <source>
        <dbReference type="Pfam" id="PF00881"/>
    </source>
</evidence>
<keyword evidence="9" id="KW-1185">Reference proteome</keyword>